<evidence type="ECO:0000259" key="1">
    <source>
        <dbReference type="Pfam" id="PF00567"/>
    </source>
</evidence>
<name>A0A0B6YP81_9EUPU</name>
<feature type="non-terminal residue" evidence="2">
    <location>
        <position position="1"/>
    </location>
</feature>
<dbReference type="AlphaFoldDB" id="A0A0B6YP81"/>
<protein>
    <recommendedName>
        <fullName evidence="1">Tudor domain-containing protein</fullName>
    </recommendedName>
</protein>
<accession>A0A0B6YP81</accession>
<reference evidence="2" key="1">
    <citation type="submission" date="2014-12" db="EMBL/GenBank/DDBJ databases">
        <title>Insight into the proteome of Arion vulgaris.</title>
        <authorList>
            <person name="Aradska J."/>
            <person name="Bulat T."/>
            <person name="Smidak R."/>
            <person name="Sarate P."/>
            <person name="Gangsoo J."/>
            <person name="Sialana F."/>
            <person name="Bilban M."/>
            <person name="Lubec G."/>
        </authorList>
    </citation>
    <scope>NUCLEOTIDE SEQUENCE</scope>
    <source>
        <tissue evidence="2">Skin</tissue>
    </source>
</reference>
<feature type="domain" description="Tudor" evidence="1">
    <location>
        <begin position="70"/>
        <end position="120"/>
    </location>
</feature>
<sequence>LGSESSVKSVGCKIFAPGDTSIVDASKDIVIENDDINTDSEIPKVAKASRDTAYERISITLPVIKSPAQKVVVTHIRSPNDFCVQLVCNKRQLETLTHNINTWCQRNGSAKHIPLSVKKEMLILTVFSRQAVVPSQSP</sequence>
<dbReference type="Pfam" id="PF00567">
    <property type="entry name" value="TUDOR"/>
    <property type="match status" value="1"/>
</dbReference>
<dbReference type="EMBL" id="HACG01011204">
    <property type="protein sequence ID" value="CEK58069.1"/>
    <property type="molecule type" value="Transcribed_RNA"/>
</dbReference>
<organism evidence="2">
    <name type="scientific">Arion vulgaris</name>
    <dbReference type="NCBI Taxonomy" id="1028688"/>
    <lineage>
        <taxon>Eukaryota</taxon>
        <taxon>Metazoa</taxon>
        <taxon>Spiralia</taxon>
        <taxon>Lophotrochozoa</taxon>
        <taxon>Mollusca</taxon>
        <taxon>Gastropoda</taxon>
        <taxon>Heterobranchia</taxon>
        <taxon>Euthyneura</taxon>
        <taxon>Panpulmonata</taxon>
        <taxon>Eupulmonata</taxon>
        <taxon>Stylommatophora</taxon>
        <taxon>Helicina</taxon>
        <taxon>Arionoidea</taxon>
        <taxon>Arionidae</taxon>
        <taxon>Arion</taxon>
    </lineage>
</organism>
<proteinExistence type="predicted"/>
<dbReference type="InterPro" id="IPR002999">
    <property type="entry name" value="Tudor"/>
</dbReference>
<evidence type="ECO:0000313" key="2">
    <source>
        <dbReference type="EMBL" id="CEK58069.1"/>
    </source>
</evidence>
<gene>
    <name evidence="2" type="primary">ORF31915</name>
</gene>